<evidence type="ECO:0000259" key="3">
    <source>
        <dbReference type="PROSITE" id="PS50003"/>
    </source>
</evidence>
<keyword evidence="1" id="KW-0813">Transport</keyword>
<feature type="domain" description="PH" evidence="3">
    <location>
        <begin position="734"/>
        <end position="846"/>
    </location>
</feature>
<dbReference type="Gene3D" id="2.30.29.30">
    <property type="entry name" value="Pleckstrin-homology domain (PH domain)/Phosphotyrosine-binding domain (PTB)"/>
    <property type="match status" value="1"/>
</dbReference>
<dbReference type="PANTHER" id="PTHR45523">
    <property type="entry name" value="TETRATRICOPEPTIDE REPEAT (TPR)-CONTAINING PROTEIN-RELATED"/>
    <property type="match status" value="1"/>
</dbReference>
<proteinExistence type="predicted"/>
<reference evidence="4 5" key="1">
    <citation type="journal article" date="2018" name="Sci. Data">
        <title>The draft genome sequence of cork oak.</title>
        <authorList>
            <person name="Ramos A.M."/>
            <person name="Usie A."/>
            <person name="Barbosa P."/>
            <person name="Barros P.M."/>
            <person name="Capote T."/>
            <person name="Chaves I."/>
            <person name="Simoes F."/>
            <person name="Abreu I."/>
            <person name="Carrasquinho I."/>
            <person name="Faro C."/>
            <person name="Guimaraes J.B."/>
            <person name="Mendonca D."/>
            <person name="Nobrega F."/>
            <person name="Rodrigues L."/>
            <person name="Saibo N.J.M."/>
            <person name="Varela M.C."/>
            <person name="Egas C."/>
            <person name="Matos J."/>
            <person name="Miguel C.M."/>
            <person name="Oliveira M.M."/>
            <person name="Ricardo C.P."/>
            <person name="Goncalves S."/>
        </authorList>
    </citation>
    <scope>NUCLEOTIDE SEQUENCE [LARGE SCALE GENOMIC DNA]</scope>
    <source>
        <strain evidence="5">cv. HL8</strain>
    </source>
</reference>
<dbReference type="PROSITE" id="PS50003">
    <property type="entry name" value="PH_DOMAIN"/>
    <property type="match status" value="1"/>
</dbReference>
<gene>
    <name evidence="4" type="primary">VPS13A_0</name>
    <name evidence="4" type="ORF">CFP56_028867</name>
</gene>
<protein>
    <submittedName>
        <fullName evidence="4">Vacuolar protein sorting-associated protein 13a</fullName>
    </submittedName>
</protein>
<dbReference type="Pfam" id="PF12624">
    <property type="entry name" value="VPS13_N"/>
    <property type="match status" value="1"/>
</dbReference>
<evidence type="ECO:0000256" key="2">
    <source>
        <dbReference type="SAM" id="MobiDB-lite"/>
    </source>
</evidence>
<dbReference type="EMBL" id="PKMF04000474">
    <property type="protein sequence ID" value="KAK7829775.1"/>
    <property type="molecule type" value="Genomic_DNA"/>
</dbReference>
<dbReference type="SMART" id="SM00233">
    <property type="entry name" value="PH"/>
    <property type="match status" value="1"/>
</dbReference>
<evidence type="ECO:0000256" key="1">
    <source>
        <dbReference type="ARBA" id="ARBA00022448"/>
    </source>
</evidence>
<feature type="region of interest" description="Disordered" evidence="2">
    <location>
        <begin position="1240"/>
        <end position="1261"/>
    </location>
</feature>
<dbReference type="InterPro" id="IPR001849">
    <property type="entry name" value="PH_domain"/>
</dbReference>
<dbReference type="SUPFAM" id="SSF50729">
    <property type="entry name" value="PH domain-like"/>
    <property type="match status" value="1"/>
</dbReference>
<feature type="compositionally biased region" description="Polar residues" evidence="2">
    <location>
        <begin position="1240"/>
        <end position="1256"/>
    </location>
</feature>
<evidence type="ECO:0000313" key="4">
    <source>
        <dbReference type="EMBL" id="KAK7829775.1"/>
    </source>
</evidence>
<organism evidence="4 5">
    <name type="scientific">Quercus suber</name>
    <name type="common">Cork oak</name>
    <dbReference type="NCBI Taxonomy" id="58331"/>
    <lineage>
        <taxon>Eukaryota</taxon>
        <taxon>Viridiplantae</taxon>
        <taxon>Streptophyta</taxon>
        <taxon>Embryophyta</taxon>
        <taxon>Tracheophyta</taxon>
        <taxon>Spermatophyta</taxon>
        <taxon>Magnoliopsida</taxon>
        <taxon>eudicotyledons</taxon>
        <taxon>Gunneridae</taxon>
        <taxon>Pentapetalae</taxon>
        <taxon>rosids</taxon>
        <taxon>fabids</taxon>
        <taxon>Fagales</taxon>
        <taxon>Fagaceae</taxon>
        <taxon>Quercus</taxon>
    </lineage>
</organism>
<accession>A0AAW0JSA6</accession>
<keyword evidence="5" id="KW-1185">Reference proteome</keyword>
<dbReference type="Proteomes" id="UP000237347">
    <property type="component" value="Unassembled WGS sequence"/>
</dbReference>
<name>A0AAW0JSA6_QUESU</name>
<dbReference type="InterPro" id="IPR011993">
    <property type="entry name" value="PH-like_dom_sf"/>
</dbReference>
<dbReference type="InterPro" id="IPR026854">
    <property type="entry name" value="VPS13_N"/>
</dbReference>
<dbReference type="Pfam" id="PF00169">
    <property type="entry name" value="PH"/>
    <property type="match status" value="1"/>
</dbReference>
<sequence>MLEDQVASLLQRYLGNYVRGLNKEALKISVWKGNVELTNMQLKPEALNALKLPVKVKAGFLGSVKLKVPWSRLGQDPVLVYLDRIFLLAEPATQVEGQSEDVVQEAKRSRVREMEMKLLEKAQQLKLEMNKSWLGSLISTIIGNLKLSISNIHIRYEDLESNPGHPFAAGVTLEKLSAVTIDDNGKETFSVELDRLALYWDSDSIPWHLDKPWEDLLPSEWFQVFRFGTKDGKPADFLMKKHNYILQPVSGNAKYIKMRQNEFADSSEQKAVVNLDDMTLCLSKDGYRDVLKLADNFAAFNQRLKYAHYRPNVSVKSDPRSWWKYISLYASLLKSDLNRAVVDDNKDIEELDRELDIELILQWRMLAHKFVEQSVESDLNLKKQKAKKSWWSNGQSDKDEAESFKFGEEDWEQLNKIIGYKEGEEAQSFISTGKMDSLHTFLEVHMKHNASKLLDEALDCLAELSCEDLDCTIKLYPETKIFDVKLGSYKLSSPNGLLTEYLKDSIDQIINFFKSSTAVSQTIALETAAAVQMTIDGVKRTAQQQDEGGSPEELNMYLQFDLVLSDVSAFLVDGDYHWPQNPLNGNSVSTKIGGVSFLPVIDKCGIILKLQQDEGGSPEELNMYLQFDLVLSDVSAFLVDGDYHWPQNPLNGNSVSTKIGGVSFLPVIDKCGIILKLQQIRLERPSYPSTRLAVRLPSLGFHFSPARYHRLMQVVKIFQGKDSEDSDLLRPWNQADFEGWLSLLTWKGVGNREAVWQRRYFCLVGPFLYVLESPDSKSYKQYISLRGKHIYQVPPELVGDAENILALCNAARSSSKVVEDVNALILRCDSDDSRKSWQNRLQGAIYRASGAAPITTLSETSSDPEDSEAEYGDKLDVIDVNMERLFVTGFLDELKVCFSYSYQQEQSFMNVLLAEESRLFEFRAIGGQVELSIIENDMFIGTVLKSLEIEDLVSCNRVSRPCFLARSVIRSAASHSSFYDAGSHSFESNNVTDSNNATSSEGDDNFYEAPENLVDSVDYPMQSPRNESGSEILSLKPPSFDRMAGLLPTDALQTKSQEIELTDTLDSFVKAQIIIYDQNSPRYNNMDNQVKVTLATLSFFCRRKTIVAIMEFVNAINIKDERLESFSDSSSTAIMKQDVSREDVVDDKYSTLFEEPERGNRESCSIVLLAEESRLFEFRAIGGQVELSIIENDMFIGTVLKSLEIEDLVSCNRVSRPCFLARSVIRSAASHSSFYDAGSQSFENNNVTDSNNATSSEGDDNFYEAPENLVDSVDYPMQSPRNESGSEILSLKPPSFDRMAGLLPTAALQTKSQEIELTDTLDSFVKAQIIIYDQNSPRYNNMDNQVKVTLATLSFFCRRKTIVAIMEFVNAINIKDDRLESFSDSSSTAIMKQDVSREDVVDDKYSTLFEEPVVKGLLGKGKSRIMFNLTLHMAHAQILLMNEDETKLASLSQDNLLMDIMVFPSSFSIKAALGNLRISDDSLPSSHMYFWACDMRNPGGSSFVEFFNIKQNQTEVS</sequence>
<dbReference type="PANTHER" id="PTHR45523:SF3">
    <property type="entry name" value="VACUOLAR PROTEIN SORTING-ASSOCIATED PROTEIN 13A"/>
    <property type="match status" value="1"/>
</dbReference>
<comment type="caution">
    <text evidence="4">The sequence shown here is derived from an EMBL/GenBank/DDBJ whole genome shotgun (WGS) entry which is preliminary data.</text>
</comment>
<dbReference type="CDD" id="cd00821">
    <property type="entry name" value="PH"/>
    <property type="match status" value="1"/>
</dbReference>
<evidence type="ECO:0000313" key="5">
    <source>
        <dbReference type="Proteomes" id="UP000237347"/>
    </source>
</evidence>